<keyword evidence="2" id="KW-0732">Signal</keyword>
<protein>
    <recommendedName>
        <fullName evidence="5">DUF2946 domain-containing protein</fullName>
    </recommendedName>
</protein>
<feature type="compositionally biased region" description="Basic and acidic residues" evidence="1">
    <location>
        <begin position="57"/>
        <end position="76"/>
    </location>
</feature>
<proteinExistence type="predicted"/>
<evidence type="ECO:0000313" key="4">
    <source>
        <dbReference type="Proteomes" id="UP001243009"/>
    </source>
</evidence>
<accession>A0ABT9ECA0</accession>
<keyword evidence="4" id="KW-1185">Reference proteome</keyword>
<comment type="caution">
    <text evidence="3">The sequence shown here is derived from an EMBL/GenBank/DDBJ whole genome shotgun (WGS) entry which is preliminary data.</text>
</comment>
<evidence type="ECO:0000256" key="1">
    <source>
        <dbReference type="SAM" id="MobiDB-lite"/>
    </source>
</evidence>
<evidence type="ECO:0008006" key="5">
    <source>
        <dbReference type="Google" id="ProtNLM"/>
    </source>
</evidence>
<name>A0ABT9ECA0_9PROT</name>
<evidence type="ECO:0000313" key="3">
    <source>
        <dbReference type="EMBL" id="MDO9713809.1"/>
    </source>
</evidence>
<feature type="signal peptide" evidence="2">
    <location>
        <begin position="1"/>
        <end position="33"/>
    </location>
</feature>
<organism evidence="3 4">
    <name type="scientific">Paracraurococcus lichenis</name>
    <dbReference type="NCBI Taxonomy" id="3064888"/>
    <lineage>
        <taxon>Bacteria</taxon>
        <taxon>Pseudomonadati</taxon>
        <taxon>Pseudomonadota</taxon>
        <taxon>Alphaproteobacteria</taxon>
        <taxon>Acetobacterales</taxon>
        <taxon>Roseomonadaceae</taxon>
        <taxon>Paracraurococcus</taxon>
    </lineage>
</organism>
<dbReference type="Proteomes" id="UP001243009">
    <property type="component" value="Unassembled WGS sequence"/>
</dbReference>
<reference evidence="3 4" key="1">
    <citation type="submission" date="2023-08" db="EMBL/GenBank/DDBJ databases">
        <title>The draft genome sequence of Paracraurococcus sp. LOR1-02.</title>
        <authorList>
            <person name="Kingkaew E."/>
            <person name="Tanasupawat S."/>
        </authorList>
    </citation>
    <scope>NUCLEOTIDE SEQUENCE [LARGE SCALE GENOMIC DNA]</scope>
    <source>
        <strain evidence="3 4">LOR1-02</strain>
    </source>
</reference>
<feature type="region of interest" description="Disordered" evidence="1">
    <location>
        <begin position="57"/>
        <end position="79"/>
    </location>
</feature>
<feature type="region of interest" description="Disordered" evidence="1">
    <location>
        <begin position="113"/>
        <end position="136"/>
    </location>
</feature>
<sequence length="136" mass="13914">MPRGTGRFRRAIAALLALALLVLPGAPMRHASAAQLHAQPAGHAHVHDCLGHGEEATLDHALAGHDDDGQADRHPGDQQMPGCCTSAQCPANVAVPPMPPALRLALPLARVTGPAPPPAPDGIGVDPPMHPPRALA</sequence>
<feature type="chain" id="PRO_5046509671" description="DUF2946 domain-containing protein" evidence="2">
    <location>
        <begin position="34"/>
        <end position="136"/>
    </location>
</feature>
<gene>
    <name evidence="3" type="ORF">Q7A36_36200</name>
</gene>
<evidence type="ECO:0000256" key="2">
    <source>
        <dbReference type="SAM" id="SignalP"/>
    </source>
</evidence>
<dbReference type="EMBL" id="JAUTWS010000123">
    <property type="protein sequence ID" value="MDO9713809.1"/>
    <property type="molecule type" value="Genomic_DNA"/>
</dbReference>
<dbReference type="RefSeq" id="WP_305108658.1">
    <property type="nucleotide sequence ID" value="NZ_JAUTWS010000123.1"/>
</dbReference>